<evidence type="ECO:0000256" key="1">
    <source>
        <dbReference type="ARBA" id="ARBA00007072"/>
    </source>
</evidence>
<reference evidence="11 12" key="1">
    <citation type="submission" date="2021-03" db="EMBL/GenBank/DDBJ databases">
        <title>novel species isolated from a fishpond in China.</title>
        <authorList>
            <person name="Lu H."/>
            <person name="Cai Z."/>
        </authorList>
    </citation>
    <scope>NUCLEOTIDE SEQUENCE [LARGE SCALE GENOMIC DNA]</scope>
    <source>
        <strain evidence="11 12">JCM 31546</strain>
    </source>
</reference>
<dbReference type="InterPro" id="IPR001701">
    <property type="entry name" value="Glyco_hydro_9"/>
</dbReference>
<sequence>MYLKLAIVFVFAVVGTSCTTSQSIDSLELTEAIRLNQVGYFPEASKLALLLSEQPVDGFFIWDVSEKAIVFEADAKEIEVRTLSGKKIWKLDFSALSESGNYEIGVPGLGKSYPFQIGENVFGSLAQATLKAFFFQRASTDITKEFAGVWGRSAGHPDTLVEVHPSAASALRPTGTIVSAPKGWYDAGDYNKYVVNSGITVGTLLSLYEAYPDFFAKQKLNIPESANALPDILDEITWNLDWMLAMQDPADGGVYHKLTTARFEGIGLEPKMAVNQRFLVQKSTAATLDFAAVMAQASRIFEAVAPENAIGYQKAAEKAWAWAVDHPEVYYRQNELNEAFDPDISTGAYGDQNLSDEWVWAAAELYISSHNLDYWETLEKAELEYRLPSWSQVNWLGFYSLIRHEKQLPQIPQEWMSMLKINLVTAAKSYQTAAQTHAWLAPMGAETKDFIWGSNAVASNQGILLIEAFRLYGEEVFLQMAKANLDYILGRNATGFSYVTGFGGKTPQQPHHRLAVSRPELPPLPGFVVGGPNPSQQDGCDYPSKVPDESYVDSSCSYASNEIAINWNAAFAYLVNAIQAIEADLD</sequence>
<feature type="active site" evidence="7">
    <location>
        <position position="562"/>
    </location>
</feature>
<dbReference type="Pfam" id="PF02927">
    <property type="entry name" value="CelD_N"/>
    <property type="match status" value="1"/>
</dbReference>
<evidence type="ECO:0000259" key="10">
    <source>
        <dbReference type="Pfam" id="PF02927"/>
    </source>
</evidence>
<dbReference type="PANTHER" id="PTHR22298">
    <property type="entry name" value="ENDO-1,4-BETA-GLUCANASE"/>
    <property type="match status" value="1"/>
</dbReference>
<evidence type="ECO:0000313" key="12">
    <source>
        <dbReference type="Proteomes" id="UP000664698"/>
    </source>
</evidence>
<keyword evidence="12" id="KW-1185">Reference proteome</keyword>
<feature type="domain" description="Glycoside hydrolase family 9" evidence="9">
    <location>
        <begin position="123"/>
        <end position="574"/>
    </location>
</feature>
<dbReference type="Gene3D" id="1.50.10.10">
    <property type="match status" value="1"/>
</dbReference>
<keyword evidence="5 6" id="KW-0624">Polysaccharide degradation</keyword>
<name>A0ABS3BML1_9BACT</name>
<feature type="active site" evidence="7">
    <location>
        <position position="553"/>
    </location>
</feature>
<keyword evidence="3 6" id="KW-0119">Carbohydrate metabolism</keyword>
<accession>A0ABS3BML1</accession>
<dbReference type="InterPro" id="IPR014756">
    <property type="entry name" value="Ig_E-set"/>
</dbReference>
<dbReference type="SUPFAM" id="SSF81296">
    <property type="entry name" value="E set domains"/>
    <property type="match status" value="1"/>
</dbReference>
<dbReference type="RefSeq" id="WP_206568506.1">
    <property type="nucleotide sequence ID" value="NZ_JAFKCW010000001.1"/>
</dbReference>
<evidence type="ECO:0000256" key="8">
    <source>
        <dbReference type="RuleBase" id="RU361166"/>
    </source>
</evidence>
<dbReference type="PROSITE" id="PS51257">
    <property type="entry name" value="PROKAR_LIPOPROTEIN"/>
    <property type="match status" value="1"/>
</dbReference>
<dbReference type="InterPro" id="IPR018221">
    <property type="entry name" value="Glyco_hydro_9_His_AS"/>
</dbReference>
<evidence type="ECO:0000256" key="4">
    <source>
        <dbReference type="ARBA" id="ARBA00023295"/>
    </source>
</evidence>
<dbReference type="SUPFAM" id="SSF48208">
    <property type="entry name" value="Six-hairpin glycosidases"/>
    <property type="match status" value="1"/>
</dbReference>
<comment type="similarity">
    <text evidence="1 6 8">Belongs to the glycosyl hydrolase 9 (cellulase E) family.</text>
</comment>
<dbReference type="GO" id="GO:0016787">
    <property type="term" value="F:hydrolase activity"/>
    <property type="evidence" value="ECO:0007669"/>
    <property type="project" value="UniProtKB-KW"/>
</dbReference>
<evidence type="ECO:0000256" key="7">
    <source>
        <dbReference type="PROSITE-ProRule" id="PRU10060"/>
    </source>
</evidence>
<dbReference type="Pfam" id="PF00759">
    <property type="entry name" value="Glyco_hydro_9"/>
    <property type="match status" value="1"/>
</dbReference>
<dbReference type="PROSITE" id="PS00592">
    <property type="entry name" value="GH9_2"/>
    <property type="match status" value="1"/>
</dbReference>
<dbReference type="InterPro" id="IPR008928">
    <property type="entry name" value="6-hairpin_glycosidase_sf"/>
</dbReference>
<dbReference type="CDD" id="cd02850">
    <property type="entry name" value="E_set_Cellulase_N"/>
    <property type="match status" value="1"/>
</dbReference>
<dbReference type="Gene3D" id="2.60.40.10">
    <property type="entry name" value="Immunoglobulins"/>
    <property type="match status" value="1"/>
</dbReference>
<evidence type="ECO:0000259" key="9">
    <source>
        <dbReference type="Pfam" id="PF00759"/>
    </source>
</evidence>
<dbReference type="InterPro" id="IPR013783">
    <property type="entry name" value="Ig-like_fold"/>
</dbReference>
<evidence type="ECO:0000256" key="2">
    <source>
        <dbReference type="ARBA" id="ARBA00022801"/>
    </source>
</evidence>
<evidence type="ECO:0000313" key="11">
    <source>
        <dbReference type="EMBL" id="MBN7800560.1"/>
    </source>
</evidence>
<keyword evidence="8" id="KW-0136">Cellulose degradation</keyword>
<dbReference type="InterPro" id="IPR012341">
    <property type="entry name" value="6hp_glycosidase-like_sf"/>
</dbReference>
<proteinExistence type="inferred from homology"/>
<feature type="domain" description="Cellulase Ig-like" evidence="10">
    <location>
        <begin position="30"/>
        <end position="110"/>
    </location>
</feature>
<comment type="catalytic activity">
    <reaction evidence="8">
        <text>Endohydrolysis of (1-&gt;4)-beta-D-glucosidic linkages in cellulose, lichenin and cereal beta-D-glucans.</text>
        <dbReference type="EC" id="3.2.1.4"/>
    </reaction>
</comment>
<feature type="active site" evidence="6">
    <location>
        <position position="511"/>
    </location>
</feature>
<dbReference type="PROSITE" id="PS00698">
    <property type="entry name" value="GH9_3"/>
    <property type="match status" value="1"/>
</dbReference>
<evidence type="ECO:0000256" key="3">
    <source>
        <dbReference type="ARBA" id="ARBA00023277"/>
    </source>
</evidence>
<dbReference type="Proteomes" id="UP000664698">
    <property type="component" value="Unassembled WGS sequence"/>
</dbReference>
<dbReference type="EMBL" id="JAFKCW010000001">
    <property type="protein sequence ID" value="MBN7800560.1"/>
    <property type="molecule type" value="Genomic_DNA"/>
</dbReference>
<evidence type="ECO:0000256" key="5">
    <source>
        <dbReference type="ARBA" id="ARBA00023326"/>
    </source>
</evidence>
<evidence type="ECO:0000256" key="6">
    <source>
        <dbReference type="PROSITE-ProRule" id="PRU10059"/>
    </source>
</evidence>
<gene>
    <name evidence="11" type="ORF">J0A67_06795</name>
</gene>
<dbReference type="InterPro" id="IPR033126">
    <property type="entry name" value="Glyco_hydro_9_Asp/Glu_AS"/>
</dbReference>
<dbReference type="InterPro" id="IPR004197">
    <property type="entry name" value="Cellulase_Ig-like"/>
</dbReference>
<protein>
    <recommendedName>
        <fullName evidence="8">Endoglucanase</fullName>
        <ecNumber evidence="8">3.2.1.4</ecNumber>
    </recommendedName>
</protein>
<keyword evidence="4 6" id="KW-0326">Glycosidase</keyword>
<organism evidence="11 12">
    <name type="scientific">Algoriphagus aestuariicola</name>
    <dbReference type="NCBI Taxonomy" id="1852016"/>
    <lineage>
        <taxon>Bacteria</taxon>
        <taxon>Pseudomonadati</taxon>
        <taxon>Bacteroidota</taxon>
        <taxon>Cytophagia</taxon>
        <taxon>Cytophagales</taxon>
        <taxon>Cyclobacteriaceae</taxon>
        <taxon>Algoriphagus</taxon>
    </lineage>
</organism>
<dbReference type="EC" id="3.2.1.4" evidence="8"/>
<comment type="caution">
    <text evidence="11">The sequence shown here is derived from an EMBL/GenBank/DDBJ whole genome shotgun (WGS) entry which is preliminary data.</text>
</comment>
<keyword evidence="2 6" id="KW-0378">Hydrolase</keyword>